<dbReference type="Pfam" id="PF01565">
    <property type="entry name" value="FAD_binding_4"/>
    <property type="match status" value="1"/>
</dbReference>
<evidence type="ECO:0000259" key="9">
    <source>
        <dbReference type="Pfam" id="PF02754"/>
    </source>
</evidence>
<dbReference type="SUPFAM" id="SSF55103">
    <property type="entry name" value="FAD-linked oxidases, C-terminal domain"/>
    <property type="match status" value="1"/>
</dbReference>
<keyword evidence="4" id="KW-0274">FAD</keyword>
<evidence type="ECO:0000256" key="7">
    <source>
        <dbReference type="ARBA" id="ARBA00023014"/>
    </source>
</evidence>
<dbReference type="InterPro" id="IPR004017">
    <property type="entry name" value="Cys_rich_dom"/>
</dbReference>
<dbReference type="InterPro" id="IPR036318">
    <property type="entry name" value="FAD-bd_PCMH-like_sf"/>
</dbReference>
<feature type="domain" description="4Fe-4S ferredoxin-type" evidence="11">
    <location>
        <begin position="545"/>
        <end position="617"/>
    </location>
</feature>
<dbReference type="Gene3D" id="1.10.45.10">
    <property type="entry name" value="Vanillyl-alcohol Oxidase, Chain A, domain 4"/>
    <property type="match status" value="1"/>
</dbReference>
<feature type="domain" description="FAD-binding oxidoreductase/transferase type 4 C-terminal" evidence="10">
    <location>
        <begin position="262"/>
        <end position="508"/>
    </location>
</feature>
<dbReference type="PANTHER" id="PTHR11748:SF119">
    <property type="entry name" value="D-2-HYDROXYGLUTARATE DEHYDROGENASE"/>
    <property type="match status" value="1"/>
</dbReference>
<dbReference type="Pfam" id="PF02913">
    <property type="entry name" value="FAD-oxidase_C"/>
    <property type="match status" value="1"/>
</dbReference>
<feature type="domain" description="FAD linked oxidase N-terminal" evidence="8">
    <location>
        <begin position="40"/>
        <end position="178"/>
    </location>
</feature>
<evidence type="ECO:0000256" key="3">
    <source>
        <dbReference type="ARBA" id="ARBA00022723"/>
    </source>
</evidence>
<evidence type="ECO:0000256" key="6">
    <source>
        <dbReference type="ARBA" id="ARBA00023004"/>
    </source>
</evidence>
<feature type="domain" description="Cysteine-rich" evidence="9">
    <location>
        <begin position="709"/>
        <end position="793"/>
    </location>
</feature>
<evidence type="ECO:0000313" key="13">
    <source>
        <dbReference type="Proteomes" id="UP000830055"/>
    </source>
</evidence>
<dbReference type="InterPro" id="IPR016164">
    <property type="entry name" value="FAD-linked_Oxase-like_C"/>
</dbReference>
<dbReference type="SUPFAM" id="SSF46548">
    <property type="entry name" value="alpha-helical ferredoxin"/>
    <property type="match status" value="1"/>
</dbReference>
<dbReference type="Gene3D" id="3.30.43.10">
    <property type="entry name" value="Uridine Diphospho-n-acetylenolpyruvylglucosamine Reductase, domain 2"/>
    <property type="match status" value="1"/>
</dbReference>
<dbReference type="Gene3D" id="1.10.1060.10">
    <property type="entry name" value="Alpha-helical ferredoxin"/>
    <property type="match status" value="1"/>
</dbReference>
<dbReference type="InterPro" id="IPR016169">
    <property type="entry name" value="FAD-bd_PCMH_sub2"/>
</dbReference>
<keyword evidence="3" id="KW-0479">Metal-binding</keyword>
<evidence type="ECO:0000256" key="5">
    <source>
        <dbReference type="ARBA" id="ARBA00023002"/>
    </source>
</evidence>
<keyword evidence="7" id="KW-0411">Iron-sulfur</keyword>
<dbReference type="PANTHER" id="PTHR11748">
    <property type="entry name" value="D-LACTATE DEHYDROGENASE"/>
    <property type="match status" value="1"/>
</dbReference>
<dbReference type="PROSITE" id="PS00198">
    <property type="entry name" value="4FE4S_FER_1"/>
    <property type="match status" value="1"/>
</dbReference>
<feature type="domain" description="Cysteine-rich" evidence="9">
    <location>
        <begin position="840"/>
        <end position="923"/>
    </location>
</feature>
<dbReference type="SUPFAM" id="SSF56176">
    <property type="entry name" value="FAD-binding/transporter-associated domain-like"/>
    <property type="match status" value="1"/>
</dbReference>
<evidence type="ECO:0000259" key="8">
    <source>
        <dbReference type="Pfam" id="PF01565"/>
    </source>
</evidence>
<keyword evidence="2" id="KW-0285">Flavoprotein</keyword>
<accession>A0ABN6M7A2</accession>
<dbReference type="InterPro" id="IPR006094">
    <property type="entry name" value="Oxid_FAD_bind_N"/>
</dbReference>
<dbReference type="InterPro" id="IPR009051">
    <property type="entry name" value="Helical_ferredxn"/>
</dbReference>
<dbReference type="InterPro" id="IPR017896">
    <property type="entry name" value="4Fe4S_Fe-S-bd"/>
</dbReference>
<organism evidence="12 13">
    <name type="scientific">Desulfofustis limnaeus</name>
    <dbReference type="NCBI Taxonomy" id="2740163"/>
    <lineage>
        <taxon>Bacteria</taxon>
        <taxon>Pseudomonadati</taxon>
        <taxon>Thermodesulfobacteriota</taxon>
        <taxon>Desulfobulbia</taxon>
        <taxon>Desulfobulbales</taxon>
        <taxon>Desulfocapsaceae</taxon>
        <taxon>Desulfofustis</taxon>
    </lineage>
</organism>
<dbReference type="Gene3D" id="3.30.70.2190">
    <property type="match status" value="1"/>
</dbReference>
<dbReference type="Pfam" id="PF02754">
    <property type="entry name" value="CCG"/>
    <property type="match status" value="2"/>
</dbReference>
<dbReference type="Proteomes" id="UP000830055">
    <property type="component" value="Chromosome"/>
</dbReference>
<dbReference type="EMBL" id="AP025516">
    <property type="protein sequence ID" value="BDD87909.1"/>
    <property type="molecule type" value="Genomic_DNA"/>
</dbReference>
<evidence type="ECO:0000259" key="10">
    <source>
        <dbReference type="Pfam" id="PF02913"/>
    </source>
</evidence>
<sequence length="954" mass="105318">MEERQHVYTELKQRIEGEVLDNELSRSLYSSGASLFRIKPQAIVQPKSKQDVIETVTFAGRHKIPLTPRGGGTSRAGNELGGGILIDFSKNLNRLLELNVEERWVRVEPGIVLADLNRLLKKHKLYFPIDPSTVDSATLGGMIANNSSGPHGVKYGTTRAHVKSLELILANGEIMRTGPQQHATGATGGGLAAAINRTIPEIIERYGQYLEEERPFTSKNSCGYHVWDLSDGTSFDLTPLLVGSEGTLAIVSEATLKLSPIPQKALSGFVYLDDLGKVGEATQQILAEGPSMIEIMEKHILDLAREKRPELAEYFPENTEASLFIEFQEDSDEALQEKFAGVKKRLMEDKQLAVRILQARNAEDMKTFTKVRGISGPILNRMKGPKRPIAFIEDAAVHVSRLPEYIAGLRRLFDQFQVKAAIYGHAGDGNLHTMAILDTRQPEDVRTMLALSDAVCDLVLSLKGTVSGEHADGRLRSYYVKRQYPHLYEAMKEIKAAFDPAGLMNPGVIISGEENALGHDLKFGPDFALVSTGTSFDKLVYQEQIENCSGCAKCRSYCPIASSSLQEWTKGRGKITLLRELTSGNLDPAILDEPEFKEVMDSCINCKRCLTECPSGVDVPWLAMAARTEYVRHRGEGLTNRVLTDTSLLCKQGSLLAPVANFATSLAPVRWGLEKVLGMEAKRQLPPFQHETLRKMMKKHAQLQSSKEVVFFLGCFGNYNDPENEGMAVIEVLERNGFRVLLPELKCCGIARISAGGQDHILDDIHANIKALLPYAERGLPIIFSEPSCALAVKDEYPRIVETDEARRVAATCVDIHKFLMDLHRRGELNTEFGRLTMKVGYHAPCHLRTLGVVKEPVQLMELIPGVEVETYSDKCCGMGGTYGLKSKNYELSMKIGQRLFDEINTSRVDQVVTGCGACGMQIYQGTSRHSLPPIKLLAMAYAAVPERVAASAG</sequence>
<evidence type="ECO:0000256" key="4">
    <source>
        <dbReference type="ARBA" id="ARBA00022827"/>
    </source>
</evidence>
<reference evidence="12 13" key="1">
    <citation type="submission" date="2022-01" db="EMBL/GenBank/DDBJ databases">
        <title>Desulfofustis limnae sp. nov., a novel mesophilic sulfate-reducing bacterium isolated from marsh soil.</title>
        <authorList>
            <person name="Watanabe M."/>
            <person name="Takahashi A."/>
            <person name="Kojima H."/>
            <person name="Fukui M."/>
        </authorList>
    </citation>
    <scope>NUCLEOTIDE SEQUENCE [LARGE SCALE GENOMIC DNA]</scope>
    <source>
        <strain evidence="12 13">PPLL</strain>
    </source>
</reference>
<dbReference type="NCBIfam" id="NF008369">
    <property type="entry name" value="PRK11168.1"/>
    <property type="match status" value="1"/>
</dbReference>
<name>A0ABN6M7A2_9BACT</name>
<dbReference type="InterPro" id="IPR017900">
    <property type="entry name" value="4Fe4S_Fe_S_CS"/>
</dbReference>
<comment type="cofactor">
    <cofactor evidence="1">
        <name>FAD</name>
        <dbReference type="ChEBI" id="CHEBI:57692"/>
    </cofactor>
</comment>
<proteinExistence type="predicted"/>
<dbReference type="InterPro" id="IPR004113">
    <property type="entry name" value="FAD-bd_oxidored_4_C"/>
</dbReference>
<evidence type="ECO:0000259" key="11">
    <source>
        <dbReference type="Pfam" id="PF13183"/>
    </source>
</evidence>
<dbReference type="Pfam" id="PF13183">
    <property type="entry name" value="Fer4_8"/>
    <property type="match status" value="1"/>
</dbReference>
<evidence type="ECO:0000256" key="2">
    <source>
        <dbReference type="ARBA" id="ARBA00022630"/>
    </source>
</evidence>
<gene>
    <name evidence="12" type="ORF">DPPLL_22740</name>
</gene>
<dbReference type="InterPro" id="IPR016167">
    <property type="entry name" value="FAD-bd_PCMH_sub1"/>
</dbReference>
<keyword evidence="5" id="KW-0560">Oxidoreductase</keyword>
<dbReference type="Gene3D" id="3.30.465.10">
    <property type="match status" value="1"/>
</dbReference>
<keyword evidence="13" id="KW-1185">Reference proteome</keyword>
<dbReference type="Gene3D" id="3.30.70.2740">
    <property type="match status" value="1"/>
</dbReference>
<evidence type="ECO:0000313" key="12">
    <source>
        <dbReference type="EMBL" id="BDD87909.1"/>
    </source>
</evidence>
<protein>
    <submittedName>
        <fullName evidence="12">Oxidoreductase</fullName>
    </submittedName>
</protein>
<keyword evidence="6" id="KW-0408">Iron</keyword>
<dbReference type="InterPro" id="IPR016171">
    <property type="entry name" value="Vanillyl_alc_oxidase_C-sub2"/>
</dbReference>
<evidence type="ECO:0000256" key="1">
    <source>
        <dbReference type="ARBA" id="ARBA00001974"/>
    </source>
</evidence>
<dbReference type="RefSeq" id="WP_284151311.1">
    <property type="nucleotide sequence ID" value="NZ_AP025516.1"/>
</dbReference>